<keyword evidence="2" id="KW-1185">Reference proteome</keyword>
<organism evidence="1 2">
    <name type="scientific">Draconibacterium aestuarii</name>
    <dbReference type="NCBI Taxonomy" id="2998507"/>
    <lineage>
        <taxon>Bacteria</taxon>
        <taxon>Pseudomonadati</taxon>
        <taxon>Bacteroidota</taxon>
        <taxon>Bacteroidia</taxon>
        <taxon>Marinilabiliales</taxon>
        <taxon>Prolixibacteraceae</taxon>
        <taxon>Draconibacterium</taxon>
    </lineage>
</organism>
<gene>
    <name evidence="1" type="ORF">OU798_21780</name>
</gene>
<reference evidence="1" key="1">
    <citation type="submission" date="2022-11" db="EMBL/GenBank/DDBJ databases">
        <title>Marilongibacter aestuarii gen. nov., sp. nov., isolated from tidal flat sediment.</title>
        <authorList>
            <person name="Jiayan W."/>
        </authorList>
    </citation>
    <scope>NUCLEOTIDE SEQUENCE</scope>
    <source>
        <strain evidence="1">Z1-6</strain>
    </source>
</reference>
<dbReference type="RefSeq" id="WP_343335318.1">
    <property type="nucleotide sequence ID" value="NZ_JAPOHD010000065.1"/>
</dbReference>
<evidence type="ECO:0000313" key="2">
    <source>
        <dbReference type="Proteomes" id="UP001145087"/>
    </source>
</evidence>
<dbReference type="InterPro" id="IPR005358">
    <property type="entry name" value="Puta_zinc/iron-chelating_dom"/>
</dbReference>
<protein>
    <submittedName>
        <fullName evidence="1">YkgJ family cysteine cluster protein</fullName>
    </submittedName>
</protein>
<dbReference type="Proteomes" id="UP001145087">
    <property type="component" value="Unassembled WGS sequence"/>
</dbReference>
<name>A0A9X3FHX1_9BACT</name>
<sequence length="170" mass="19197">MSELLNICLSCGVCCDGSLIGFVQLDNDELPALRKLMDIEEVDNIGLFLHPCTKLGCDGCTIYSQRPRQCGKFKCGILKSIEKKELDFDSAIEVINVLKEKKIAIEKQLATLPFELHSPSFYFKILELKKLFLKDKSGLSLSQNNPELISNLKELDKLVTKNFGISFYEQ</sequence>
<dbReference type="EMBL" id="JAPOHD010000065">
    <property type="protein sequence ID" value="MCY1722993.1"/>
    <property type="molecule type" value="Genomic_DNA"/>
</dbReference>
<dbReference type="AlphaFoldDB" id="A0A9X3FHX1"/>
<evidence type="ECO:0000313" key="1">
    <source>
        <dbReference type="EMBL" id="MCY1722993.1"/>
    </source>
</evidence>
<comment type="caution">
    <text evidence="1">The sequence shown here is derived from an EMBL/GenBank/DDBJ whole genome shotgun (WGS) entry which is preliminary data.</text>
</comment>
<dbReference type="Pfam" id="PF03692">
    <property type="entry name" value="CxxCxxCC"/>
    <property type="match status" value="1"/>
</dbReference>
<proteinExistence type="predicted"/>
<accession>A0A9X3FHX1</accession>